<dbReference type="GO" id="GO:0006430">
    <property type="term" value="P:lysyl-tRNA aminoacylation"/>
    <property type="evidence" value="ECO:0007669"/>
    <property type="project" value="UniProtKB-UniRule"/>
</dbReference>
<comment type="caution">
    <text evidence="10">The sequence shown here is derived from an EMBL/GenBank/DDBJ whole genome shotgun (WGS) entry which is preliminary data.</text>
</comment>
<evidence type="ECO:0000256" key="3">
    <source>
        <dbReference type="ARBA" id="ARBA00022741"/>
    </source>
</evidence>
<evidence type="ECO:0000256" key="7">
    <source>
        <dbReference type="HAMAP-Rule" id="MF_00252"/>
    </source>
</evidence>
<evidence type="ECO:0000256" key="4">
    <source>
        <dbReference type="ARBA" id="ARBA00022840"/>
    </source>
</evidence>
<comment type="similarity">
    <text evidence="7">Belongs to the class-II aminoacyl-tRNA synthetase family.</text>
</comment>
<comment type="catalytic activity">
    <reaction evidence="6 7 8">
        <text>tRNA(Lys) + L-lysine + ATP = L-lysyl-tRNA(Lys) + AMP + diphosphate</text>
        <dbReference type="Rhea" id="RHEA:20792"/>
        <dbReference type="Rhea" id="RHEA-COMP:9696"/>
        <dbReference type="Rhea" id="RHEA-COMP:9697"/>
        <dbReference type="ChEBI" id="CHEBI:30616"/>
        <dbReference type="ChEBI" id="CHEBI:32551"/>
        <dbReference type="ChEBI" id="CHEBI:33019"/>
        <dbReference type="ChEBI" id="CHEBI:78442"/>
        <dbReference type="ChEBI" id="CHEBI:78529"/>
        <dbReference type="ChEBI" id="CHEBI:456215"/>
        <dbReference type="EC" id="6.1.1.6"/>
    </reaction>
</comment>
<dbReference type="PRINTS" id="PR00982">
    <property type="entry name" value="TRNASYNTHLYS"/>
</dbReference>
<dbReference type="Gene3D" id="2.40.50.140">
    <property type="entry name" value="Nucleic acid-binding proteins"/>
    <property type="match status" value="1"/>
</dbReference>
<dbReference type="SUPFAM" id="SSF50249">
    <property type="entry name" value="Nucleic acid-binding proteins"/>
    <property type="match status" value="1"/>
</dbReference>
<dbReference type="NCBIfam" id="NF001756">
    <property type="entry name" value="PRK00484.1"/>
    <property type="match status" value="1"/>
</dbReference>
<gene>
    <name evidence="7 10" type="primary">lysS</name>
    <name evidence="10" type="ORF">COS44_00340</name>
</gene>
<dbReference type="AlphaFoldDB" id="A0A2M7BZP9"/>
<comment type="caution">
    <text evidence="7">Lacks conserved residue(s) required for the propagation of feature annotation.</text>
</comment>
<evidence type="ECO:0000256" key="2">
    <source>
        <dbReference type="ARBA" id="ARBA00022723"/>
    </source>
</evidence>
<accession>A0A2M7BZP9</accession>
<keyword evidence="7" id="KW-0648">Protein biosynthesis</keyword>
<dbReference type="PANTHER" id="PTHR42918">
    <property type="entry name" value="LYSYL-TRNA SYNTHETASE"/>
    <property type="match status" value="1"/>
</dbReference>
<dbReference type="EC" id="6.1.1.6" evidence="7"/>
<dbReference type="SUPFAM" id="SSF55681">
    <property type="entry name" value="Class II aaRS and biotin synthetases"/>
    <property type="match status" value="1"/>
</dbReference>
<dbReference type="PANTHER" id="PTHR42918:SF15">
    <property type="entry name" value="LYSINE--TRNA LIGASE, CHLOROPLASTIC_MITOCHONDRIAL"/>
    <property type="match status" value="1"/>
</dbReference>
<dbReference type="InterPro" id="IPR045864">
    <property type="entry name" value="aa-tRNA-synth_II/BPL/LPL"/>
</dbReference>
<feature type="binding site" evidence="7">
    <location>
        <position position="405"/>
    </location>
    <ligand>
        <name>Mg(2+)</name>
        <dbReference type="ChEBI" id="CHEBI:18420"/>
        <label>2</label>
    </ligand>
</feature>
<evidence type="ECO:0000256" key="6">
    <source>
        <dbReference type="ARBA" id="ARBA00048573"/>
    </source>
</evidence>
<dbReference type="Pfam" id="PF01336">
    <property type="entry name" value="tRNA_anti-codon"/>
    <property type="match status" value="1"/>
</dbReference>
<dbReference type="GO" id="GO:0005829">
    <property type="term" value="C:cytosol"/>
    <property type="evidence" value="ECO:0007669"/>
    <property type="project" value="TreeGrafter"/>
</dbReference>
<dbReference type="HAMAP" id="MF_00252">
    <property type="entry name" value="Lys_tRNA_synth_class2"/>
    <property type="match status" value="1"/>
</dbReference>
<keyword evidence="7" id="KW-0963">Cytoplasm</keyword>
<keyword evidence="5 7" id="KW-0030">Aminoacyl-tRNA synthetase</keyword>
<dbReference type="InterPro" id="IPR044136">
    <property type="entry name" value="Lys-tRNA-ligase_II_N"/>
</dbReference>
<sequence length="489" mass="57718">MANLPEIKKNRENKLKKFLRTGLNPYPQKTKRTHKISQVLKDFLKLKRESREIIIAGRLKSLRGHGGAVFFDIEDGSGKIQALFRKDRVGEKTYQFFQELFDIGDFLEIKGELFKTKTGEKTIQASDFRMLAKSLLPLPEKWHGLKDIEERYRKRYLDLIFNSQVKEKFEIRSKIIKIIREFLEKEEFLEVETPILQPIYGGARAKPFKTHLNALDIDLYLRISPELYLKRLLVGGFERVYEIGKCFRNEGMDKLHNPDFTMLEFYWAYADYRDMMKFTERMFDYLLKKLFKKLEIKYQGKKINFRTPWKRIEFSQILKQYAKINLEEISRDALAKKARELGIPIEKARPKSEIADEIYKKVCRPKIWEPSFIIHHPLGFQPLAKQLEKDPQKLANFQLVVQGWELVNAFSELNDPEEQRKRFIEQEKFFKAGLEEAQRLDRDFLEALEYGMPPAAGFGMGIDRLVALLTDSHSLREVILFPTMRPKGS</sequence>
<dbReference type="NCBIfam" id="TIGR00499">
    <property type="entry name" value="lysS_bact"/>
    <property type="match status" value="1"/>
</dbReference>
<dbReference type="InterPro" id="IPR012340">
    <property type="entry name" value="NA-bd_OB-fold"/>
</dbReference>
<dbReference type="InterPro" id="IPR018149">
    <property type="entry name" value="Lys-tRNA-synth_II_C"/>
</dbReference>
<dbReference type="InterPro" id="IPR004365">
    <property type="entry name" value="NA-bd_OB_tRNA"/>
</dbReference>
<organism evidence="10 11">
    <name type="scientific">bacterium (Candidatus Gribaldobacteria) CG03_land_8_20_14_0_80_36_40</name>
    <dbReference type="NCBI Taxonomy" id="2014271"/>
    <lineage>
        <taxon>Bacteria</taxon>
        <taxon>Candidatus Gribaldobacteria</taxon>
    </lineage>
</organism>
<dbReference type="GO" id="GO:0000287">
    <property type="term" value="F:magnesium ion binding"/>
    <property type="evidence" value="ECO:0007669"/>
    <property type="project" value="UniProtKB-UniRule"/>
</dbReference>
<dbReference type="Proteomes" id="UP000228816">
    <property type="component" value="Unassembled WGS sequence"/>
</dbReference>
<dbReference type="GO" id="GO:0000049">
    <property type="term" value="F:tRNA binding"/>
    <property type="evidence" value="ECO:0007669"/>
    <property type="project" value="TreeGrafter"/>
</dbReference>
<name>A0A2M7BZP9_9BACT</name>
<dbReference type="GO" id="GO:0005524">
    <property type="term" value="F:ATP binding"/>
    <property type="evidence" value="ECO:0007669"/>
    <property type="project" value="UniProtKB-UniRule"/>
</dbReference>
<dbReference type="GO" id="GO:0004824">
    <property type="term" value="F:lysine-tRNA ligase activity"/>
    <property type="evidence" value="ECO:0007669"/>
    <property type="project" value="UniProtKB-UniRule"/>
</dbReference>
<protein>
    <recommendedName>
        <fullName evidence="7">Lysine--tRNA ligase</fullName>
        <ecNumber evidence="7">6.1.1.6</ecNumber>
    </recommendedName>
    <alternativeName>
        <fullName evidence="7">Lysyl-tRNA synthetase</fullName>
        <shortName evidence="7">LysRS</shortName>
    </alternativeName>
</protein>
<evidence type="ECO:0000256" key="5">
    <source>
        <dbReference type="ARBA" id="ARBA00023146"/>
    </source>
</evidence>
<feature type="domain" description="Aminoacyl-transfer RNA synthetases class-II family profile" evidence="9">
    <location>
        <begin position="169"/>
        <end position="486"/>
    </location>
</feature>
<keyword evidence="4 7" id="KW-0067">ATP-binding</keyword>
<keyword evidence="7 8" id="KW-0460">Magnesium</keyword>
<evidence type="ECO:0000313" key="10">
    <source>
        <dbReference type="EMBL" id="PIV14182.1"/>
    </source>
</evidence>
<reference evidence="11" key="1">
    <citation type="submission" date="2017-09" db="EMBL/GenBank/DDBJ databases">
        <title>Depth-based differentiation of microbial function through sediment-hosted aquifers and enrichment of novel symbionts in the deep terrestrial subsurface.</title>
        <authorList>
            <person name="Probst A.J."/>
            <person name="Ladd B."/>
            <person name="Jarett J.K."/>
            <person name="Geller-Mcgrath D.E."/>
            <person name="Sieber C.M.K."/>
            <person name="Emerson J.B."/>
            <person name="Anantharaman K."/>
            <person name="Thomas B.C."/>
            <person name="Malmstrom R."/>
            <person name="Stieglmeier M."/>
            <person name="Klingl A."/>
            <person name="Woyke T."/>
            <person name="Ryan C.M."/>
            <person name="Banfield J.F."/>
        </authorList>
    </citation>
    <scope>NUCLEOTIDE SEQUENCE [LARGE SCALE GENOMIC DNA]</scope>
</reference>
<comment type="subcellular location">
    <subcellularLocation>
        <location evidence="7">Cytoplasm</location>
    </subcellularLocation>
</comment>
<evidence type="ECO:0000256" key="1">
    <source>
        <dbReference type="ARBA" id="ARBA00022598"/>
    </source>
</evidence>
<evidence type="ECO:0000256" key="8">
    <source>
        <dbReference type="RuleBase" id="RU000336"/>
    </source>
</evidence>
<keyword evidence="3 7" id="KW-0547">Nucleotide-binding</keyword>
<proteinExistence type="inferred from homology"/>
<dbReference type="Gene3D" id="3.30.930.10">
    <property type="entry name" value="Bira Bifunctional Protein, Domain 2"/>
    <property type="match status" value="1"/>
</dbReference>
<dbReference type="EMBL" id="PEUS01000011">
    <property type="protein sequence ID" value="PIV14182.1"/>
    <property type="molecule type" value="Genomic_DNA"/>
</dbReference>
<dbReference type="Pfam" id="PF00152">
    <property type="entry name" value="tRNA-synt_2"/>
    <property type="match status" value="1"/>
</dbReference>
<dbReference type="PROSITE" id="PS50862">
    <property type="entry name" value="AA_TRNA_LIGASE_II"/>
    <property type="match status" value="1"/>
</dbReference>
<dbReference type="InterPro" id="IPR002313">
    <property type="entry name" value="Lys-tRNA-ligase_II"/>
</dbReference>
<comment type="cofactor">
    <cofactor evidence="7 8">
        <name>Mg(2+)</name>
        <dbReference type="ChEBI" id="CHEBI:18420"/>
    </cofactor>
    <text evidence="7 8">Binds 3 Mg(2+) ions per subunit.</text>
</comment>
<evidence type="ECO:0000313" key="11">
    <source>
        <dbReference type="Proteomes" id="UP000228816"/>
    </source>
</evidence>
<comment type="subunit">
    <text evidence="7">Homodimer.</text>
</comment>
<feature type="binding site" evidence="7">
    <location>
        <position position="405"/>
    </location>
    <ligand>
        <name>Mg(2+)</name>
        <dbReference type="ChEBI" id="CHEBI:18420"/>
        <label>1</label>
    </ligand>
</feature>
<evidence type="ECO:0000259" key="9">
    <source>
        <dbReference type="PROSITE" id="PS50862"/>
    </source>
</evidence>
<keyword evidence="1 7" id="KW-0436">Ligase</keyword>
<dbReference type="CDD" id="cd04322">
    <property type="entry name" value="LysRS_N"/>
    <property type="match status" value="1"/>
</dbReference>
<dbReference type="InterPro" id="IPR004364">
    <property type="entry name" value="Aa-tRNA-synt_II"/>
</dbReference>
<keyword evidence="2 7" id="KW-0479">Metal-binding</keyword>
<dbReference type="InterPro" id="IPR006195">
    <property type="entry name" value="aa-tRNA-synth_II"/>
</dbReference>